<proteinExistence type="predicted"/>
<accession>A0ABV8AVB3</accession>
<evidence type="ECO:0000256" key="1">
    <source>
        <dbReference type="SAM" id="MobiDB-lite"/>
    </source>
</evidence>
<feature type="region of interest" description="Disordered" evidence="1">
    <location>
        <begin position="100"/>
        <end position="130"/>
    </location>
</feature>
<dbReference type="Gene3D" id="3.90.1340.10">
    <property type="entry name" value="Phage tail collar domain"/>
    <property type="match status" value="1"/>
</dbReference>
<gene>
    <name evidence="3" type="ORF">ACFOSV_11435</name>
</gene>
<dbReference type="SUPFAM" id="SSF88874">
    <property type="entry name" value="Receptor-binding domain of short tail fibre protein gp12"/>
    <property type="match status" value="1"/>
</dbReference>
<evidence type="ECO:0000313" key="4">
    <source>
        <dbReference type="Proteomes" id="UP001595805"/>
    </source>
</evidence>
<comment type="caution">
    <text evidence="3">The sequence shown here is derived from an EMBL/GenBank/DDBJ whole genome shotgun (WGS) entry which is preliminary data.</text>
</comment>
<dbReference type="InterPro" id="IPR037053">
    <property type="entry name" value="Phage_tail_collar_dom_sf"/>
</dbReference>
<reference evidence="4" key="1">
    <citation type="journal article" date="2019" name="Int. J. Syst. Evol. Microbiol.">
        <title>The Global Catalogue of Microorganisms (GCM) 10K type strain sequencing project: providing services to taxonomists for standard genome sequencing and annotation.</title>
        <authorList>
            <consortium name="The Broad Institute Genomics Platform"/>
            <consortium name="The Broad Institute Genome Sequencing Center for Infectious Disease"/>
            <person name="Wu L."/>
            <person name="Ma J."/>
        </authorList>
    </citation>
    <scope>NUCLEOTIDE SEQUENCE [LARGE SCALE GENOMIC DNA]</scope>
    <source>
        <strain evidence="4">CCUG 60523</strain>
    </source>
</reference>
<protein>
    <submittedName>
        <fullName evidence="3">Phage tail protein</fullName>
    </submittedName>
</protein>
<dbReference type="Proteomes" id="UP001595805">
    <property type="component" value="Unassembled WGS sequence"/>
</dbReference>
<sequence length="181" mass="19012">MEGTIGEIRLFGGNYSPRNWADCSGQLISISQNTALFSILGTTYGGDGRTTFGLPDLRSRVAIGEGTGPGLPSFRIGQRGGLEQVQLNVANLPTHNHTIKVSSTAGDNSDPTGRYSAKAQTEVERGATPVPVDSYGSVANQIPMASNSVGNAGGSQPFSVKNPYLGLRYIICLFGTFPSRS</sequence>
<dbReference type="Pfam" id="PF07484">
    <property type="entry name" value="Collar"/>
    <property type="match status" value="1"/>
</dbReference>
<organism evidence="3 4">
    <name type="scientific">Algoriphagus namhaensis</name>
    <dbReference type="NCBI Taxonomy" id="915353"/>
    <lineage>
        <taxon>Bacteria</taxon>
        <taxon>Pseudomonadati</taxon>
        <taxon>Bacteroidota</taxon>
        <taxon>Cytophagia</taxon>
        <taxon>Cytophagales</taxon>
        <taxon>Cyclobacteriaceae</taxon>
        <taxon>Algoriphagus</taxon>
    </lineage>
</organism>
<dbReference type="EMBL" id="JBHRZS010000007">
    <property type="protein sequence ID" value="MFC3880797.1"/>
    <property type="molecule type" value="Genomic_DNA"/>
</dbReference>
<keyword evidence="4" id="KW-1185">Reference proteome</keyword>
<feature type="domain" description="Phage tail collar" evidence="2">
    <location>
        <begin position="6"/>
        <end position="61"/>
    </location>
</feature>
<feature type="compositionally biased region" description="Polar residues" evidence="1">
    <location>
        <begin position="100"/>
        <end position="111"/>
    </location>
</feature>
<evidence type="ECO:0000313" key="3">
    <source>
        <dbReference type="EMBL" id="MFC3880797.1"/>
    </source>
</evidence>
<name>A0ABV8AVB3_9BACT</name>
<dbReference type="RefSeq" id="WP_377906148.1">
    <property type="nucleotide sequence ID" value="NZ_JBHRZS010000007.1"/>
</dbReference>
<dbReference type="InterPro" id="IPR011083">
    <property type="entry name" value="Phage_tail_collar_dom"/>
</dbReference>
<evidence type="ECO:0000259" key="2">
    <source>
        <dbReference type="Pfam" id="PF07484"/>
    </source>
</evidence>